<proteinExistence type="predicted"/>
<dbReference type="EMBL" id="MCFN01000109">
    <property type="protein sequence ID" value="OXB64907.1"/>
    <property type="molecule type" value="Genomic_DNA"/>
</dbReference>
<name>A0A226NBL8_CALSU</name>
<dbReference type="AlphaFoldDB" id="A0A226NBL8"/>
<protein>
    <submittedName>
        <fullName evidence="2">Uncharacterized protein</fullName>
    </submittedName>
</protein>
<dbReference type="OrthoDB" id="10066480at2759"/>
<evidence type="ECO:0000313" key="2">
    <source>
        <dbReference type="EMBL" id="OXB64907.1"/>
    </source>
</evidence>
<keyword evidence="3" id="KW-1185">Reference proteome</keyword>
<gene>
    <name evidence="2" type="ORF">ASZ78_009788</name>
</gene>
<dbReference type="Proteomes" id="UP000198323">
    <property type="component" value="Unassembled WGS sequence"/>
</dbReference>
<feature type="region of interest" description="Disordered" evidence="1">
    <location>
        <begin position="48"/>
        <end position="74"/>
    </location>
</feature>
<evidence type="ECO:0000256" key="1">
    <source>
        <dbReference type="SAM" id="MobiDB-lite"/>
    </source>
</evidence>
<organism evidence="2 3">
    <name type="scientific">Callipepla squamata</name>
    <name type="common">Scaled quail</name>
    <dbReference type="NCBI Taxonomy" id="9009"/>
    <lineage>
        <taxon>Eukaryota</taxon>
        <taxon>Metazoa</taxon>
        <taxon>Chordata</taxon>
        <taxon>Craniata</taxon>
        <taxon>Vertebrata</taxon>
        <taxon>Euteleostomi</taxon>
        <taxon>Archelosauria</taxon>
        <taxon>Archosauria</taxon>
        <taxon>Dinosauria</taxon>
        <taxon>Saurischia</taxon>
        <taxon>Theropoda</taxon>
        <taxon>Coelurosauria</taxon>
        <taxon>Aves</taxon>
        <taxon>Neognathae</taxon>
        <taxon>Galloanserae</taxon>
        <taxon>Galliformes</taxon>
        <taxon>Odontophoridae</taxon>
        <taxon>Callipepla</taxon>
    </lineage>
</organism>
<feature type="compositionally biased region" description="Low complexity" evidence="1">
    <location>
        <begin position="60"/>
        <end position="74"/>
    </location>
</feature>
<evidence type="ECO:0000313" key="3">
    <source>
        <dbReference type="Proteomes" id="UP000198323"/>
    </source>
</evidence>
<accession>A0A226NBL8</accession>
<comment type="caution">
    <text evidence="2">The sequence shown here is derived from an EMBL/GenBank/DDBJ whole genome shotgun (WGS) entry which is preliminary data.</text>
</comment>
<sequence>MKVRELSTVALVSNLFRSPGGTPLNKENAECGTGLTPIMTQALRRKFQASHDMAHPKSPSPAWLSSASSLDEHK</sequence>
<reference evidence="2 3" key="1">
    <citation type="submission" date="2016-07" db="EMBL/GenBank/DDBJ databases">
        <title>Disparate Historic Effective Population Sizes Predicted by Modern Levels of Genome Diversity for the Scaled Quail (Callipepla squamata) and the Northern Bobwhite (Colinus virginianus): Inferences from First and Second Generation Draft Genome Assemblies for Sympatric New World Quail.</title>
        <authorList>
            <person name="Oldeschulte D.L."/>
            <person name="Halley Y.A."/>
            <person name="Bhattarai E.K."/>
            <person name="Brashear W.A."/>
            <person name="Hill J."/>
            <person name="Metz R.P."/>
            <person name="Johnson C.D."/>
            <person name="Rollins D."/>
            <person name="Peterson M.J."/>
            <person name="Bickhart D.M."/>
            <person name="Decker J.E."/>
            <person name="Seabury C.M."/>
        </authorList>
    </citation>
    <scope>NUCLEOTIDE SEQUENCE [LARGE SCALE GENOMIC DNA]</scope>
    <source>
        <strain evidence="2 3">Texas</strain>
        <tissue evidence="2">Leg muscle</tissue>
    </source>
</reference>